<dbReference type="PANTHER" id="PTHR41532:SF1">
    <property type="entry name" value="FIXS PROTEIN"/>
    <property type="match status" value="1"/>
</dbReference>
<dbReference type="InterPro" id="IPR004714">
    <property type="entry name" value="Cyt_oxidase_maturation_cbb3"/>
</dbReference>
<dbReference type="eggNOG" id="COG3197">
    <property type="taxonomic scope" value="Bacteria"/>
</dbReference>
<sequence length="81" mass="8935">MESLFILIPIAIVFVIIAVSIFFWAVRSGQYEDLDTEARRILFDEDEAAKRADSAGPHSSNSNDSSPKNSDTTLEKADADD</sequence>
<evidence type="ECO:0000313" key="3">
    <source>
        <dbReference type="EMBL" id="ACR11643.1"/>
    </source>
</evidence>
<dbReference type="AlphaFoldDB" id="C5BNJ4"/>
<dbReference type="PANTHER" id="PTHR41532">
    <property type="entry name" value="FIXS PROTEIN"/>
    <property type="match status" value="1"/>
</dbReference>
<dbReference type="Proteomes" id="UP000009080">
    <property type="component" value="Chromosome"/>
</dbReference>
<evidence type="ECO:0000256" key="2">
    <source>
        <dbReference type="SAM" id="Phobius"/>
    </source>
</evidence>
<name>C5BNJ4_TERTT</name>
<feature type="transmembrane region" description="Helical" evidence="2">
    <location>
        <begin position="6"/>
        <end position="26"/>
    </location>
</feature>
<dbReference type="OrthoDB" id="9802763at2"/>
<proteinExistence type="predicted"/>
<dbReference type="NCBIfam" id="TIGR00847">
    <property type="entry name" value="ccoS"/>
    <property type="match status" value="1"/>
</dbReference>
<keyword evidence="2" id="KW-1133">Transmembrane helix</keyword>
<dbReference type="EMBL" id="CP001614">
    <property type="protein sequence ID" value="ACR11643.1"/>
    <property type="molecule type" value="Genomic_DNA"/>
</dbReference>
<gene>
    <name evidence="3" type="ordered locus">TERTU_2990</name>
</gene>
<evidence type="ECO:0000256" key="1">
    <source>
        <dbReference type="SAM" id="MobiDB-lite"/>
    </source>
</evidence>
<feature type="region of interest" description="Disordered" evidence="1">
    <location>
        <begin position="49"/>
        <end position="81"/>
    </location>
</feature>
<keyword evidence="4" id="KW-1185">Reference proteome</keyword>
<dbReference type="STRING" id="377629.TERTU_2990"/>
<feature type="compositionally biased region" description="Low complexity" evidence="1">
    <location>
        <begin position="59"/>
        <end position="71"/>
    </location>
</feature>
<accession>C5BNJ4</accession>
<evidence type="ECO:0000313" key="4">
    <source>
        <dbReference type="Proteomes" id="UP000009080"/>
    </source>
</evidence>
<reference evidence="3 4" key="1">
    <citation type="journal article" date="2009" name="PLoS ONE">
        <title>The complete genome of Teredinibacter turnerae T7901: an intracellular endosymbiont of marine wood-boring bivalves (shipworms).</title>
        <authorList>
            <person name="Yang J.C."/>
            <person name="Madupu R."/>
            <person name="Durkin A.S."/>
            <person name="Ekborg N.A."/>
            <person name="Pedamallu C.S."/>
            <person name="Hostetler J.B."/>
            <person name="Radune D."/>
            <person name="Toms B.S."/>
            <person name="Henrissat B."/>
            <person name="Coutinho P.M."/>
            <person name="Schwarz S."/>
            <person name="Field L."/>
            <person name="Trindade-Silva A.E."/>
            <person name="Soares C.A.G."/>
            <person name="Elshahawi S."/>
            <person name="Hanora A."/>
            <person name="Schmidt E.W."/>
            <person name="Haygood M.G."/>
            <person name="Posfai J."/>
            <person name="Benner J."/>
            <person name="Madinger C."/>
            <person name="Nove J."/>
            <person name="Anton B."/>
            <person name="Chaudhary K."/>
            <person name="Foster J."/>
            <person name="Holman A."/>
            <person name="Kumar S."/>
            <person name="Lessard P.A."/>
            <person name="Luyten Y.A."/>
            <person name="Slatko B."/>
            <person name="Wood N."/>
            <person name="Wu B."/>
            <person name="Teplitski M."/>
            <person name="Mougous J.D."/>
            <person name="Ward N."/>
            <person name="Eisen J.A."/>
            <person name="Badger J.H."/>
            <person name="Distel D.L."/>
        </authorList>
    </citation>
    <scope>NUCLEOTIDE SEQUENCE [LARGE SCALE GENOMIC DNA]</scope>
    <source>
        <strain evidence="4">ATCC 39867 / T7901</strain>
    </source>
</reference>
<dbReference type="KEGG" id="ttu:TERTU_2990"/>
<keyword evidence="2" id="KW-0812">Transmembrane</keyword>
<protein>
    <submittedName>
        <fullName evidence="3">Cbb3-type cytochrome c oxidase maturation protein</fullName>
    </submittedName>
</protein>
<organism evidence="3 4">
    <name type="scientific">Teredinibacter turnerae (strain ATCC 39867 / T7901)</name>
    <dbReference type="NCBI Taxonomy" id="377629"/>
    <lineage>
        <taxon>Bacteria</taxon>
        <taxon>Pseudomonadati</taxon>
        <taxon>Pseudomonadota</taxon>
        <taxon>Gammaproteobacteria</taxon>
        <taxon>Cellvibrionales</taxon>
        <taxon>Cellvibrionaceae</taxon>
        <taxon>Teredinibacter</taxon>
    </lineage>
</organism>
<dbReference type="Pfam" id="PF03597">
    <property type="entry name" value="FixS"/>
    <property type="match status" value="1"/>
</dbReference>
<keyword evidence="2" id="KW-0472">Membrane</keyword>
<dbReference type="RefSeq" id="WP_015817755.1">
    <property type="nucleotide sequence ID" value="NC_012997.1"/>
</dbReference>
<dbReference type="HOGENOM" id="CLU_176840_1_2_6"/>